<feature type="signal peptide" evidence="1">
    <location>
        <begin position="1"/>
        <end position="28"/>
    </location>
</feature>
<evidence type="ECO:0008006" key="4">
    <source>
        <dbReference type="Google" id="ProtNLM"/>
    </source>
</evidence>
<reference evidence="3" key="1">
    <citation type="journal article" date="2019" name="Int. J. Syst. Evol. Microbiol.">
        <title>The Global Catalogue of Microorganisms (GCM) 10K type strain sequencing project: providing services to taxonomists for standard genome sequencing and annotation.</title>
        <authorList>
            <consortium name="The Broad Institute Genomics Platform"/>
            <consortium name="The Broad Institute Genome Sequencing Center for Infectious Disease"/>
            <person name="Wu L."/>
            <person name="Ma J."/>
        </authorList>
    </citation>
    <scope>NUCLEOTIDE SEQUENCE [LARGE SCALE GENOMIC DNA]</scope>
    <source>
        <strain evidence="3">JCM 17137</strain>
    </source>
</reference>
<feature type="chain" id="PRO_5045910375" description="GLTT repeat-containing protein" evidence="1">
    <location>
        <begin position="29"/>
        <end position="250"/>
    </location>
</feature>
<evidence type="ECO:0000313" key="3">
    <source>
        <dbReference type="Proteomes" id="UP001500908"/>
    </source>
</evidence>
<keyword evidence="1" id="KW-0732">Signal</keyword>
<sequence>MYTSAKVSAKALLIGLGAAGFVAMGAGAAGATPLPGDPLGAVNNTASQATSVLPQSNPVTAPLPGALDTVTGALTPMADNLSTPVSGRLPMADGESGATGLGNLPATSDLGLGQTQVLDEVTDDAPRVRQANAQDLLGSVPAAPVESVPGVSEVTETASGLAGAAPVAKVTGALPAGEVAGTARQATGTVRQSLPTSGVVDQSLDTATGAADAATQGATTDPVDTVTEATDATGLSGIADMAAGQPISVA</sequence>
<name>A0ABP7GG14_9ACTN</name>
<gene>
    <name evidence="2" type="ORF">GCM10022402_42010</name>
</gene>
<keyword evidence="3" id="KW-1185">Reference proteome</keyword>
<proteinExistence type="predicted"/>
<evidence type="ECO:0000256" key="1">
    <source>
        <dbReference type="SAM" id="SignalP"/>
    </source>
</evidence>
<organism evidence="2 3">
    <name type="scientific">Salinactinospora qingdaonensis</name>
    <dbReference type="NCBI Taxonomy" id="702744"/>
    <lineage>
        <taxon>Bacteria</taxon>
        <taxon>Bacillati</taxon>
        <taxon>Actinomycetota</taxon>
        <taxon>Actinomycetes</taxon>
        <taxon>Streptosporangiales</taxon>
        <taxon>Nocardiopsidaceae</taxon>
        <taxon>Salinactinospora</taxon>
    </lineage>
</organism>
<comment type="caution">
    <text evidence="2">The sequence shown here is derived from an EMBL/GenBank/DDBJ whole genome shotgun (WGS) entry which is preliminary data.</text>
</comment>
<protein>
    <recommendedName>
        <fullName evidence="4">GLTT repeat-containing protein</fullName>
    </recommendedName>
</protein>
<accession>A0ABP7GG14</accession>
<dbReference type="EMBL" id="BAABDD010000029">
    <property type="protein sequence ID" value="GAA3759683.1"/>
    <property type="molecule type" value="Genomic_DNA"/>
</dbReference>
<dbReference type="RefSeq" id="WP_344975254.1">
    <property type="nucleotide sequence ID" value="NZ_BAABDD010000029.1"/>
</dbReference>
<evidence type="ECO:0000313" key="2">
    <source>
        <dbReference type="EMBL" id="GAA3759683.1"/>
    </source>
</evidence>
<dbReference type="Proteomes" id="UP001500908">
    <property type="component" value="Unassembled WGS sequence"/>
</dbReference>